<accession>A0ACB8B7K5</accession>
<keyword evidence="2" id="KW-1185">Reference proteome</keyword>
<evidence type="ECO:0000313" key="1">
    <source>
        <dbReference type="EMBL" id="KAH7921771.1"/>
    </source>
</evidence>
<name>A0ACB8B7K5_9AGAM</name>
<sequence>MSLVESEDVIRGNLGLNLYEKRVIMENSYAITAALIISREIPVAFLSTILSIESLCKREILLAWLCSIPSPVLGITQGLLKPVPLAMLMLLLPIALRLLGRFRGHTDQIRARIHDALLHSKLSWVHDPLPHGYC</sequence>
<evidence type="ECO:0000313" key="2">
    <source>
        <dbReference type="Proteomes" id="UP000790709"/>
    </source>
</evidence>
<organism evidence="1 2">
    <name type="scientific">Leucogyrophana mollusca</name>
    <dbReference type="NCBI Taxonomy" id="85980"/>
    <lineage>
        <taxon>Eukaryota</taxon>
        <taxon>Fungi</taxon>
        <taxon>Dikarya</taxon>
        <taxon>Basidiomycota</taxon>
        <taxon>Agaricomycotina</taxon>
        <taxon>Agaricomycetes</taxon>
        <taxon>Agaricomycetidae</taxon>
        <taxon>Boletales</taxon>
        <taxon>Boletales incertae sedis</taxon>
        <taxon>Leucogyrophana</taxon>
    </lineage>
</organism>
<proteinExistence type="predicted"/>
<protein>
    <submittedName>
        <fullName evidence="1">Uncharacterized protein</fullName>
    </submittedName>
</protein>
<reference evidence="1" key="1">
    <citation type="journal article" date="2021" name="New Phytol.">
        <title>Evolutionary innovations through gain and loss of genes in the ectomycorrhizal Boletales.</title>
        <authorList>
            <person name="Wu G."/>
            <person name="Miyauchi S."/>
            <person name="Morin E."/>
            <person name="Kuo A."/>
            <person name="Drula E."/>
            <person name="Varga T."/>
            <person name="Kohler A."/>
            <person name="Feng B."/>
            <person name="Cao Y."/>
            <person name="Lipzen A."/>
            <person name="Daum C."/>
            <person name="Hundley H."/>
            <person name="Pangilinan J."/>
            <person name="Johnson J."/>
            <person name="Barry K."/>
            <person name="LaButti K."/>
            <person name="Ng V."/>
            <person name="Ahrendt S."/>
            <person name="Min B."/>
            <person name="Choi I.G."/>
            <person name="Park H."/>
            <person name="Plett J.M."/>
            <person name="Magnuson J."/>
            <person name="Spatafora J.W."/>
            <person name="Nagy L.G."/>
            <person name="Henrissat B."/>
            <person name="Grigoriev I.V."/>
            <person name="Yang Z.L."/>
            <person name="Xu J."/>
            <person name="Martin F.M."/>
        </authorList>
    </citation>
    <scope>NUCLEOTIDE SEQUENCE</scope>
    <source>
        <strain evidence="1">KUC20120723A-06</strain>
    </source>
</reference>
<dbReference type="Proteomes" id="UP000790709">
    <property type="component" value="Unassembled WGS sequence"/>
</dbReference>
<dbReference type="EMBL" id="MU266512">
    <property type="protein sequence ID" value="KAH7921771.1"/>
    <property type="molecule type" value="Genomic_DNA"/>
</dbReference>
<comment type="caution">
    <text evidence="1">The sequence shown here is derived from an EMBL/GenBank/DDBJ whole genome shotgun (WGS) entry which is preliminary data.</text>
</comment>
<gene>
    <name evidence="1" type="ORF">BV22DRAFT_706735</name>
</gene>